<dbReference type="Pfam" id="PF24729">
    <property type="entry name" value="Acb2_Tad1_hairpin"/>
    <property type="match status" value="1"/>
</dbReference>
<evidence type="ECO:0000313" key="3">
    <source>
        <dbReference type="EMBL" id="KKN49559.1"/>
    </source>
</evidence>
<gene>
    <name evidence="3" type="ORF">LCGC14_0641240</name>
</gene>
<feature type="domain" description="Acb2/Tad1 hairpin" evidence="2">
    <location>
        <begin position="24"/>
        <end position="67"/>
    </location>
</feature>
<dbReference type="EMBL" id="LAZR01001162">
    <property type="protein sequence ID" value="KKN49559.1"/>
    <property type="molecule type" value="Genomic_DNA"/>
</dbReference>
<accession>A0A0F9R446</accession>
<dbReference type="GO" id="GO:0000166">
    <property type="term" value="F:nucleotide binding"/>
    <property type="evidence" value="ECO:0007669"/>
    <property type="project" value="UniProtKB-KW"/>
</dbReference>
<organism evidence="3">
    <name type="scientific">marine sediment metagenome</name>
    <dbReference type="NCBI Taxonomy" id="412755"/>
    <lineage>
        <taxon>unclassified sequences</taxon>
        <taxon>metagenomes</taxon>
        <taxon>ecological metagenomes</taxon>
    </lineage>
</organism>
<keyword evidence="1" id="KW-0547">Nucleotide-binding</keyword>
<reference evidence="3" key="1">
    <citation type="journal article" date="2015" name="Nature">
        <title>Complex archaea that bridge the gap between prokaryotes and eukaryotes.</title>
        <authorList>
            <person name="Spang A."/>
            <person name="Saw J.H."/>
            <person name="Jorgensen S.L."/>
            <person name="Zaremba-Niedzwiedzka K."/>
            <person name="Martijn J."/>
            <person name="Lind A.E."/>
            <person name="van Eijk R."/>
            <person name="Schleper C."/>
            <person name="Guy L."/>
            <person name="Ettema T.J."/>
        </authorList>
    </citation>
    <scope>NUCLEOTIDE SEQUENCE</scope>
</reference>
<evidence type="ECO:0000256" key="1">
    <source>
        <dbReference type="ARBA" id="ARBA00022741"/>
    </source>
</evidence>
<dbReference type="InterPro" id="IPR056098">
    <property type="entry name" value="Acb2/Tad1_hairpin"/>
</dbReference>
<protein>
    <recommendedName>
        <fullName evidence="2">Acb2/Tad1 hairpin domain-containing protein</fullName>
    </recommendedName>
</protein>
<evidence type="ECO:0000259" key="2">
    <source>
        <dbReference type="Pfam" id="PF24729"/>
    </source>
</evidence>
<name>A0A0F9R446_9ZZZZ</name>
<comment type="caution">
    <text evidence="3">The sequence shown here is derived from an EMBL/GenBank/DDBJ whole genome shotgun (WGS) entry which is preliminary data.</text>
</comment>
<dbReference type="AlphaFoldDB" id="A0A0F9R446"/>
<proteinExistence type="predicted"/>
<sequence>MAESSHEHLKKSKEASTLAEMFHEMRKSIDALIQWTKKLQQNDSSYGREISLVHTKLQEAKMWAGKCLEAIGSKLPEEFRDKAE</sequence>